<reference evidence="2 3" key="1">
    <citation type="journal article" date="2011" name="Science">
        <title>The Selaginella genome identifies genetic changes associated with the evolution of vascular plants.</title>
        <authorList>
            <person name="Banks J.A."/>
            <person name="Nishiyama T."/>
            <person name="Hasebe M."/>
            <person name="Bowman J.L."/>
            <person name="Gribskov M."/>
            <person name="dePamphilis C."/>
            <person name="Albert V.A."/>
            <person name="Aono N."/>
            <person name="Aoyama T."/>
            <person name="Ambrose B.A."/>
            <person name="Ashton N.W."/>
            <person name="Axtell M.J."/>
            <person name="Barker E."/>
            <person name="Barker M.S."/>
            <person name="Bennetzen J.L."/>
            <person name="Bonawitz N.D."/>
            <person name="Chapple C."/>
            <person name="Cheng C."/>
            <person name="Correa L.G."/>
            <person name="Dacre M."/>
            <person name="DeBarry J."/>
            <person name="Dreyer I."/>
            <person name="Elias M."/>
            <person name="Engstrom E.M."/>
            <person name="Estelle M."/>
            <person name="Feng L."/>
            <person name="Finet C."/>
            <person name="Floyd S.K."/>
            <person name="Frommer W.B."/>
            <person name="Fujita T."/>
            <person name="Gramzow L."/>
            <person name="Gutensohn M."/>
            <person name="Harholt J."/>
            <person name="Hattori M."/>
            <person name="Heyl A."/>
            <person name="Hirai T."/>
            <person name="Hiwatashi Y."/>
            <person name="Ishikawa M."/>
            <person name="Iwata M."/>
            <person name="Karol K.G."/>
            <person name="Koehler B."/>
            <person name="Kolukisaoglu U."/>
            <person name="Kubo M."/>
            <person name="Kurata T."/>
            <person name="Lalonde S."/>
            <person name="Li K."/>
            <person name="Li Y."/>
            <person name="Litt A."/>
            <person name="Lyons E."/>
            <person name="Manning G."/>
            <person name="Maruyama T."/>
            <person name="Michael T.P."/>
            <person name="Mikami K."/>
            <person name="Miyazaki S."/>
            <person name="Morinaga S."/>
            <person name="Murata T."/>
            <person name="Mueller-Roeber B."/>
            <person name="Nelson D.R."/>
            <person name="Obara M."/>
            <person name="Oguri Y."/>
            <person name="Olmstead R.G."/>
            <person name="Onodera N."/>
            <person name="Petersen B.L."/>
            <person name="Pils B."/>
            <person name="Prigge M."/>
            <person name="Rensing S.A."/>
            <person name="Riano-Pachon D.M."/>
            <person name="Roberts A.W."/>
            <person name="Sato Y."/>
            <person name="Scheller H.V."/>
            <person name="Schulz B."/>
            <person name="Schulz C."/>
            <person name="Shakirov E.V."/>
            <person name="Shibagaki N."/>
            <person name="Shinohara N."/>
            <person name="Shippen D.E."/>
            <person name="Soerensen I."/>
            <person name="Sotooka R."/>
            <person name="Sugimoto N."/>
            <person name="Sugita M."/>
            <person name="Sumikawa N."/>
            <person name="Tanurdzic M."/>
            <person name="Theissen G."/>
            <person name="Ulvskov P."/>
            <person name="Wakazuki S."/>
            <person name="Weng J.K."/>
            <person name="Willats W.W."/>
            <person name="Wipf D."/>
            <person name="Wolf P.G."/>
            <person name="Yang L."/>
            <person name="Zimmer A.D."/>
            <person name="Zhu Q."/>
            <person name="Mitros T."/>
            <person name="Hellsten U."/>
            <person name="Loque D."/>
            <person name="Otillar R."/>
            <person name="Salamov A."/>
            <person name="Schmutz J."/>
            <person name="Shapiro H."/>
            <person name="Lindquist E."/>
            <person name="Lucas S."/>
            <person name="Rokhsar D."/>
            <person name="Grigoriev I.V."/>
        </authorList>
    </citation>
    <scope>NUCLEOTIDE SEQUENCE [LARGE SCALE GENOMIC DNA]</scope>
</reference>
<dbReference type="KEGG" id="smo:SELMODRAFT_419098"/>
<dbReference type="Proteomes" id="UP000001514">
    <property type="component" value="Unassembled WGS sequence"/>
</dbReference>
<evidence type="ECO:0000313" key="2">
    <source>
        <dbReference type="EMBL" id="EFJ19299.1"/>
    </source>
</evidence>
<feature type="region of interest" description="Disordered" evidence="1">
    <location>
        <begin position="135"/>
        <end position="157"/>
    </location>
</feature>
<dbReference type="AlphaFoldDB" id="D8S7U4"/>
<dbReference type="InParanoid" id="D8S7U4"/>
<dbReference type="HOGENOM" id="CLU_1680932_0_0_1"/>
<dbReference type="SUPFAM" id="SSF53756">
    <property type="entry name" value="UDP-Glycosyltransferase/glycogen phosphorylase"/>
    <property type="match status" value="1"/>
</dbReference>
<sequence>MADSQYKHILVFSHPLLGHVIPMLLINQDCLESVTKIHEELASLPSKPDRALESNRVPISFVLADFTLKRSQAVADKLKVPRIALAIIGSQELASSLRVFTILSQIEDDDLDKAIDLRGPRLSKVEGLRLSSTHLTVSTGSSPAGHGGGKDGQDSSL</sequence>
<gene>
    <name evidence="2" type="ORF">SELMODRAFT_419098</name>
</gene>
<name>D8S7U4_SELML</name>
<proteinExistence type="predicted"/>
<evidence type="ECO:0000256" key="1">
    <source>
        <dbReference type="SAM" id="MobiDB-lite"/>
    </source>
</evidence>
<protein>
    <submittedName>
        <fullName evidence="2">Uncharacterized protein</fullName>
    </submittedName>
</protein>
<organism evidence="3">
    <name type="scientific">Selaginella moellendorffii</name>
    <name type="common">Spikemoss</name>
    <dbReference type="NCBI Taxonomy" id="88036"/>
    <lineage>
        <taxon>Eukaryota</taxon>
        <taxon>Viridiplantae</taxon>
        <taxon>Streptophyta</taxon>
        <taxon>Embryophyta</taxon>
        <taxon>Tracheophyta</taxon>
        <taxon>Lycopodiopsida</taxon>
        <taxon>Selaginellales</taxon>
        <taxon>Selaginellaceae</taxon>
        <taxon>Selaginella</taxon>
    </lineage>
</organism>
<evidence type="ECO:0000313" key="3">
    <source>
        <dbReference type="Proteomes" id="UP000001514"/>
    </source>
</evidence>
<dbReference type="Gene3D" id="3.40.50.2000">
    <property type="entry name" value="Glycogen Phosphorylase B"/>
    <property type="match status" value="1"/>
</dbReference>
<dbReference type="EMBL" id="GL377606">
    <property type="protein sequence ID" value="EFJ19299.1"/>
    <property type="molecule type" value="Genomic_DNA"/>
</dbReference>
<keyword evidence="3" id="KW-1185">Reference proteome</keyword>
<dbReference type="Gramene" id="EFJ19299">
    <property type="protein sequence ID" value="EFJ19299"/>
    <property type="gene ID" value="SELMODRAFT_419098"/>
</dbReference>
<accession>D8S7U4</accession>
<feature type="compositionally biased region" description="Basic and acidic residues" evidence="1">
    <location>
        <begin position="148"/>
        <end position="157"/>
    </location>
</feature>